<dbReference type="InterPro" id="IPR011978">
    <property type="entry name" value="YgfB-like"/>
</dbReference>
<comment type="caution">
    <text evidence="1">The sequence shown here is derived from an EMBL/GenBank/DDBJ whole genome shotgun (WGS) entry which is preliminary data.</text>
</comment>
<dbReference type="OrthoDB" id="570299at2"/>
<reference evidence="1 2" key="1">
    <citation type="submission" date="2019-03" db="EMBL/GenBank/DDBJ databases">
        <title>Genomic Encyclopedia of Type Strains, Phase IV (KMG-IV): sequencing the most valuable type-strain genomes for metagenomic binning, comparative biology and taxonomic classification.</title>
        <authorList>
            <person name="Goeker M."/>
        </authorList>
    </citation>
    <scope>NUCLEOTIDE SEQUENCE [LARGE SCALE GENOMIC DNA]</scope>
    <source>
        <strain evidence="1 2">DSM 654</strain>
    </source>
</reference>
<protein>
    <recommendedName>
        <fullName evidence="3">YecA family protein</fullName>
    </recommendedName>
</protein>
<dbReference type="RefSeq" id="WP_132570427.1">
    <property type="nucleotide sequence ID" value="NZ_CBCSGL010000005.1"/>
</dbReference>
<sequence>MQYPHYNPASDNRPLSDEELNDLDELLAALPTDAAMNVEALDGYLAGLLLTPGRQLAELPGEAWLPLVWGGDGQPDPAPFASGKQRKKVVMGVLRHLQSIALAWTHQPKAWEPIFSFADGEDEDEGAEYADAEDWAAGFLMAVDLAPEAWAPLFDGADTAALLAPIAALGGEDGALAEATAEARDAASRTIPDAMLALWERQRQARPPQIG</sequence>
<evidence type="ECO:0000313" key="2">
    <source>
        <dbReference type="Proteomes" id="UP000295110"/>
    </source>
</evidence>
<dbReference type="NCBIfam" id="TIGR02292">
    <property type="entry name" value="ygfB_yecA"/>
    <property type="match status" value="1"/>
</dbReference>
<evidence type="ECO:0000313" key="1">
    <source>
        <dbReference type="EMBL" id="TCV02058.1"/>
    </source>
</evidence>
<dbReference type="SUPFAM" id="SSF101327">
    <property type="entry name" value="YgfB-like"/>
    <property type="match status" value="1"/>
</dbReference>
<dbReference type="Gene3D" id="1.20.120.740">
    <property type="entry name" value="YgfB uncharacterised protein family UPF0149, PF03695"/>
    <property type="match status" value="1"/>
</dbReference>
<dbReference type="InterPro" id="IPR036255">
    <property type="entry name" value="YgfB-like_sf"/>
</dbReference>
<gene>
    <name evidence="1" type="ORF">EV671_100593</name>
</gene>
<evidence type="ECO:0008006" key="3">
    <source>
        <dbReference type="Google" id="ProtNLM"/>
    </source>
</evidence>
<dbReference type="Proteomes" id="UP000295110">
    <property type="component" value="Unassembled WGS sequence"/>
</dbReference>
<keyword evidence="2" id="KW-1185">Reference proteome</keyword>
<dbReference type="EMBL" id="SMBU01000005">
    <property type="protein sequence ID" value="TCV02058.1"/>
    <property type="molecule type" value="Genomic_DNA"/>
</dbReference>
<accession>A0A4R3VEG9</accession>
<organism evidence="1 2">
    <name type="scientific">Roseateles saccharophilus</name>
    <name type="common">Pseudomonas saccharophila</name>
    <dbReference type="NCBI Taxonomy" id="304"/>
    <lineage>
        <taxon>Bacteria</taxon>
        <taxon>Pseudomonadati</taxon>
        <taxon>Pseudomonadota</taxon>
        <taxon>Betaproteobacteria</taxon>
        <taxon>Burkholderiales</taxon>
        <taxon>Sphaerotilaceae</taxon>
        <taxon>Roseateles</taxon>
    </lineage>
</organism>
<proteinExistence type="predicted"/>
<name>A0A4R3VEG9_ROSSA</name>
<dbReference type="AlphaFoldDB" id="A0A4R3VEG9"/>
<dbReference type="Pfam" id="PF03695">
    <property type="entry name" value="UPF0149"/>
    <property type="match status" value="1"/>
</dbReference>